<evidence type="ECO:0000313" key="3">
    <source>
        <dbReference type="Proteomes" id="UP001501446"/>
    </source>
</evidence>
<feature type="transmembrane region" description="Helical" evidence="1">
    <location>
        <begin position="27"/>
        <end position="49"/>
    </location>
</feature>
<evidence type="ECO:0008006" key="4">
    <source>
        <dbReference type="Google" id="ProtNLM"/>
    </source>
</evidence>
<dbReference type="EMBL" id="BAABLN010000013">
    <property type="protein sequence ID" value="GAA4695805.1"/>
    <property type="molecule type" value="Genomic_DNA"/>
</dbReference>
<organism evidence="2 3">
    <name type="scientific">Kocuria gwangalliensis</name>
    <dbReference type="NCBI Taxonomy" id="501592"/>
    <lineage>
        <taxon>Bacteria</taxon>
        <taxon>Bacillati</taxon>
        <taxon>Actinomycetota</taxon>
        <taxon>Actinomycetes</taxon>
        <taxon>Micrococcales</taxon>
        <taxon>Micrococcaceae</taxon>
        <taxon>Kocuria</taxon>
    </lineage>
</organism>
<protein>
    <recommendedName>
        <fullName evidence="4">DUF3592 domain-containing protein</fullName>
    </recommendedName>
</protein>
<keyword evidence="1" id="KW-0472">Membrane</keyword>
<dbReference type="RefSeq" id="WP_345310895.1">
    <property type="nucleotide sequence ID" value="NZ_BAABLN010000013.1"/>
</dbReference>
<feature type="transmembrane region" description="Helical" evidence="1">
    <location>
        <begin position="172"/>
        <end position="193"/>
    </location>
</feature>
<accession>A0ABP8WWP2</accession>
<proteinExistence type="predicted"/>
<name>A0ABP8WWP2_9MICC</name>
<reference evidence="3" key="1">
    <citation type="journal article" date="2019" name="Int. J. Syst. Evol. Microbiol.">
        <title>The Global Catalogue of Microorganisms (GCM) 10K type strain sequencing project: providing services to taxonomists for standard genome sequencing and annotation.</title>
        <authorList>
            <consortium name="The Broad Institute Genomics Platform"/>
            <consortium name="The Broad Institute Genome Sequencing Center for Infectious Disease"/>
            <person name="Wu L."/>
            <person name="Ma J."/>
        </authorList>
    </citation>
    <scope>NUCLEOTIDE SEQUENCE [LARGE SCALE GENOMIC DNA]</scope>
    <source>
        <strain evidence="3">JCM 18958</strain>
    </source>
</reference>
<dbReference type="Proteomes" id="UP001501446">
    <property type="component" value="Unassembled WGS sequence"/>
</dbReference>
<keyword evidence="3" id="KW-1185">Reference proteome</keyword>
<sequence length="198" mass="21360">MSHDAHEFFDFDEQEPPRRSRAGGWRIVLVVLAGVVVALIFAIASLLSFDKAGRLADWAGNSMVVSGTYQTMTHDLVTKDYNGIYAGIMPDNELLEDHPFDNGLNDPTQVEVGEQITFRGTETGQQDSDFPQAVDALLAVDDGQLRVMDTDEPGSYGAGITDSPVTGQRVKAGVLAALSLLSVAGTVWGVRALNRHAR</sequence>
<gene>
    <name evidence="2" type="ORF">GCM10025781_11830</name>
</gene>
<evidence type="ECO:0000313" key="2">
    <source>
        <dbReference type="EMBL" id="GAA4695805.1"/>
    </source>
</evidence>
<evidence type="ECO:0000256" key="1">
    <source>
        <dbReference type="SAM" id="Phobius"/>
    </source>
</evidence>
<comment type="caution">
    <text evidence="2">The sequence shown here is derived from an EMBL/GenBank/DDBJ whole genome shotgun (WGS) entry which is preliminary data.</text>
</comment>
<keyword evidence="1" id="KW-1133">Transmembrane helix</keyword>
<keyword evidence="1" id="KW-0812">Transmembrane</keyword>